<gene>
    <name evidence="1" type="ORF">CEXT_346541</name>
</gene>
<name>A0AAV4MVF0_CAEEX</name>
<dbReference type="EMBL" id="BPLR01020107">
    <property type="protein sequence ID" value="GIX74879.1"/>
    <property type="molecule type" value="Genomic_DNA"/>
</dbReference>
<dbReference type="Proteomes" id="UP001054945">
    <property type="component" value="Unassembled WGS sequence"/>
</dbReference>
<feature type="non-terminal residue" evidence="1">
    <location>
        <position position="28"/>
    </location>
</feature>
<protein>
    <submittedName>
        <fullName evidence="1">Uncharacterized protein</fullName>
    </submittedName>
</protein>
<evidence type="ECO:0000313" key="1">
    <source>
        <dbReference type="EMBL" id="GIX74879.1"/>
    </source>
</evidence>
<reference evidence="1 2" key="1">
    <citation type="submission" date="2021-06" db="EMBL/GenBank/DDBJ databases">
        <title>Caerostris extrusa draft genome.</title>
        <authorList>
            <person name="Kono N."/>
            <person name="Arakawa K."/>
        </authorList>
    </citation>
    <scope>NUCLEOTIDE SEQUENCE [LARGE SCALE GENOMIC DNA]</scope>
</reference>
<keyword evidence="2" id="KW-1185">Reference proteome</keyword>
<organism evidence="1 2">
    <name type="scientific">Caerostris extrusa</name>
    <name type="common">Bark spider</name>
    <name type="synonym">Caerostris bankana</name>
    <dbReference type="NCBI Taxonomy" id="172846"/>
    <lineage>
        <taxon>Eukaryota</taxon>
        <taxon>Metazoa</taxon>
        <taxon>Ecdysozoa</taxon>
        <taxon>Arthropoda</taxon>
        <taxon>Chelicerata</taxon>
        <taxon>Arachnida</taxon>
        <taxon>Araneae</taxon>
        <taxon>Araneomorphae</taxon>
        <taxon>Entelegynae</taxon>
        <taxon>Araneoidea</taxon>
        <taxon>Araneidae</taxon>
        <taxon>Caerostris</taxon>
    </lineage>
</organism>
<comment type="caution">
    <text evidence="1">The sequence shown here is derived from an EMBL/GenBank/DDBJ whole genome shotgun (WGS) entry which is preliminary data.</text>
</comment>
<proteinExistence type="predicted"/>
<sequence>MLQSRTPFGKRFPGMFIWGLAQPGGTPQ</sequence>
<dbReference type="AlphaFoldDB" id="A0AAV4MVF0"/>
<evidence type="ECO:0000313" key="2">
    <source>
        <dbReference type="Proteomes" id="UP001054945"/>
    </source>
</evidence>
<accession>A0AAV4MVF0</accession>